<dbReference type="AlphaFoldDB" id="A0A1G4ATY9"/>
<dbReference type="Proteomes" id="UP000176998">
    <property type="component" value="Unassembled WGS sequence"/>
</dbReference>
<dbReference type="OrthoDB" id="4788965at2759"/>
<keyword evidence="3" id="KW-1185">Reference proteome</keyword>
<dbReference type="RefSeq" id="XP_022469722.1">
    <property type="nucleotide sequence ID" value="XM_022623753.1"/>
</dbReference>
<reference evidence="2 3" key="1">
    <citation type="submission" date="2016-09" db="EMBL/GenBank/DDBJ databases">
        <authorList>
            <person name="Capua I."/>
            <person name="De Benedictis P."/>
            <person name="Joannis T."/>
            <person name="Lombin L.H."/>
            <person name="Cattoli G."/>
        </authorList>
    </citation>
    <scope>NUCLEOTIDE SEQUENCE [LARGE SCALE GENOMIC DNA]</scope>
    <source>
        <strain evidence="2 3">IMI 309357</strain>
    </source>
</reference>
<feature type="signal peptide" evidence="1">
    <location>
        <begin position="1"/>
        <end position="20"/>
    </location>
</feature>
<sequence length="348" mass="39381">MWPFMSLLWAFATLSSIVQSSPTNVDVPNAPKPAAPITTHIFTMQDIEAYYKKNNAVDMTVPNELTLSELENPPNYNITCPDRWNVYYYNWWPILNMMCDRAGSSLDTESWAGTYAGSETRIDRARSVTLKWTKTGDNCKGNCIQAFSTLRNDGPCRGLEFWMKEKIYMDYEGCGKASFIYQYQDQPALENGKGECWNSKDWRPTYLPLRPIVAEFCLHAVSRIRERGAVNFVDDVVEAGQDGFYWTSYDRQVDNPYETGKLYDTGMLHFWAKPILNPLSCPKGKSAQAIIEDEENGLNEAMCIKHILSIENMDCGAPLGKSAGGRVWADCFEWGIEASGYDGIKVDS</sequence>
<dbReference type="GeneID" id="34565263"/>
<keyword evidence="1" id="KW-0732">Signal</keyword>
<proteinExistence type="predicted"/>
<feature type="chain" id="PRO_5009602118" evidence="1">
    <location>
        <begin position="21"/>
        <end position="348"/>
    </location>
</feature>
<protein>
    <submittedName>
        <fullName evidence="2">Uncharacterized protein</fullName>
    </submittedName>
</protein>
<evidence type="ECO:0000313" key="3">
    <source>
        <dbReference type="Proteomes" id="UP000176998"/>
    </source>
</evidence>
<evidence type="ECO:0000256" key="1">
    <source>
        <dbReference type="SAM" id="SignalP"/>
    </source>
</evidence>
<evidence type="ECO:0000313" key="2">
    <source>
        <dbReference type="EMBL" id="OHE92553.1"/>
    </source>
</evidence>
<accession>A0A1G4ATY9</accession>
<name>A0A1G4ATY9_9PEZI</name>
<organism evidence="2 3">
    <name type="scientific">Colletotrichum orchidophilum</name>
    <dbReference type="NCBI Taxonomy" id="1209926"/>
    <lineage>
        <taxon>Eukaryota</taxon>
        <taxon>Fungi</taxon>
        <taxon>Dikarya</taxon>
        <taxon>Ascomycota</taxon>
        <taxon>Pezizomycotina</taxon>
        <taxon>Sordariomycetes</taxon>
        <taxon>Hypocreomycetidae</taxon>
        <taxon>Glomerellales</taxon>
        <taxon>Glomerellaceae</taxon>
        <taxon>Colletotrichum</taxon>
    </lineage>
</organism>
<dbReference type="EMBL" id="MJBS01000144">
    <property type="protein sequence ID" value="OHE92553.1"/>
    <property type="molecule type" value="Genomic_DNA"/>
</dbReference>
<gene>
    <name evidence="2" type="ORF">CORC01_12132</name>
</gene>
<comment type="caution">
    <text evidence="2">The sequence shown here is derived from an EMBL/GenBank/DDBJ whole genome shotgun (WGS) entry which is preliminary data.</text>
</comment>